<reference evidence="1" key="1">
    <citation type="submission" date="2023-12" db="EMBL/GenBank/DDBJ databases">
        <title>Genome assembly of Anisodus tanguticus.</title>
        <authorList>
            <person name="Wang Y.-J."/>
        </authorList>
    </citation>
    <scope>NUCLEOTIDE SEQUENCE</scope>
    <source>
        <strain evidence="1">KB-2021</strain>
        <tissue evidence="1">Leaf</tissue>
    </source>
</reference>
<protein>
    <submittedName>
        <fullName evidence="1">Uncharacterized protein</fullName>
    </submittedName>
</protein>
<keyword evidence="2" id="KW-1185">Reference proteome</keyword>
<accession>A0AAE1RVM5</accession>
<name>A0AAE1RVM5_9SOLA</name>
<comment type="caution">
    <text evidence="1">The sequence shown here is derived from an EMBL/GenBank/DDBJ whole genome shotgun (WGS) entry which is preliminary data.</text>
</comment>
<evidence type="ECO:0000313" key="2">
    <source>
        <dbReference type="Proteomes" id="UP001291623"/>
    </source>
</evidence>
<sequence>MELQSRFFRPYFLPVYLSNDTAFNIVYMKYTGERRLESQLLDMIHGMRVMIDDDTTAIELGSDGKSQIGIWTS</sequence>
<dbReference type="AlphaFoldDB" id="A0AAE1RVM5"/>
<gene>
    <name evidence="1" type="ORF">RND71_023483</name>
</gene>
<evidence type="ECO:0000313" key="1">
    <source>
        <dbReference type="EMBL" id="KAK4357873.1"/>
    </source>
</evidence>
<organism evidence="1 2">
    <name type="scientific">Anisodus tanguticus</name>
    <dbReference type="NCBI Taxonomy" id="243964"/>
    <lineage>
        <taxon>Eukaryota</taxon>
        <taxon>Viridiplantae</taxon>
        <taxon>Streptophyta</taxon>
        <taxon>Embryophyta</taxon>
        <taxon>Tracheophyta</taxon>
        <taxon>Spermatophyta</taxon>
        <taxon>Magnoliopsida</taxon>
        <taxon>eudicotyledons</taxon>
        <taxon>Gunneridae</taxon>
        <taxon>Pentapetalae</taxon>
        <taxon>asterids</taxon>
        <taxon>lamiids</taxon>
        <taxon>Solanales</taxon>
        <taxon>Solanaceae</taxon>
        <taxon>Solanoideae</taxon>
        <taxon>Hyoscyameae</taxon>
        <taxon>Anisodus</taxon>
    </lineage>
</organism>
<dbReference type="EMBL" id="JAVYJV010000012">
    <property type="protein sequence ID" value="KAK4357873.1"/>
    <property type="molecule type" value="Genomic_DNA"/>
</dbReference>
<dbReference type="Proteomes" id="UP001291623">
    <property type="component" value="Unassembled WGS sequence"/>
</dbReference>
<proteinExistence type="predicted"/>